<dbReference type="Proteomes" id="UP000439903">
    <property type="component" value="Unassembled WGS sequence"/>
</dbReference>
<comment type="caution">
    <text evidence="1">The sequence shown here is derived from an EMBL/GenBank/DDBJ whole genome shotgun (WGS) entry which is preliminary data.</text>
</comment>
<name>A0A8H4AD69_GIGMA</name>
<evidence type="ECO:0000313" key="2">
    <source>
        <dbReference type="Proteomes" id="UP000439903"/>
    </source>
</evidence>
<proteinExistence type="predicted"/>
<gene>
    <name evidence="1" type="ORF">F8M41_023592</name>
</gene>
<reference evidence="1 2" key="1">
    <citation type="journal article" date="2019" name="Environ. Microbiol.">
        <title>At the nexus of three kingdoms: the genome of the mycorrhizal fungus Gigaspora margarita provides insights into plant, endobacterial and fungal interactions.</title>
        <authorList>
            <person name="Venice F."/>
            <person name="Ghignone S."/>
            <person name="Salvioli di Fossalunga A."/>
            <person name="Amselem J."/>
            <person name="Novero M."/>
            <person name="Xianan X."/>
            <person name="Sedzielewska Toro K."/>
            <person name="Morin E."/>
            <person name="Lipzen A."/>
            <person name="Grigoriev I.V."/>
            <person name="Henrissat B."/>
            <person name="Martin F.M."/>
            <person name="Bonfante P."/>
        </authorList>
    </citation>
    <scope>NUCLEOTIDE SEQUENCE [LARGE SCALE GENOMIC DNA]</scope>
    <source>
        <strain evidence="1 2">BEG34</strain>
    </source>
</reference>
<accession>A0A8H4AD69</accession>
<evidence type="ECO:0000313" key="1">
    <source>
        <dbReference type="EMBL" id="KAF0481455.1"/>
    </source>
</evidence>
<keyword evidence="2" id="KW-1185">Reference proteome</keyword>
<dbReference type="EMBL" id="WTPW01000771">
    <property type="protein sequence ID" value="KAF0481455.1"/>
    <property type="molecule type" value="Genomic_DNA"/>
</dbReference>
<sequence>MSNWQKKFENFEVITSWKKYKNSNKPNYKLNEYRLMKINFKLYLKIKTQKPEITFLCNIKYFNLIKNYTWYSIKRIINNTYYIKTNITNKSSILFYRMIYSEWKMINYINHEGCDNCEINLRDSSNGINQKNYKLFKNNTSRINGTSFNKSLNAWIFQ</sequence>
<dbReference type="OrthoDB" id="2426404at2759"/>
<dbReference type="AlphaFoldDB" id="A0A8H4AD69"/>
<protein>
    <submittedName>
        <fullName evidence="1">Uncharacterized protein</fullName>
    </submittedName>
</protein>
<organism evidence="1 2">
    <name type="scientific">Gigaspora margarita</name>
    <dbReference type="NCBI Taxonomy" id="4874"/>
    <lineage>
        <taxon>Eukaryota</taxon>
        <taxon>Fungi</taxon>
        <taxon>Fungi incertae sedis</taxon>
        <taxon>Mucoromycota</taxon>
        <taxon>Glomeromycotina</taxon>
        <taxon>Glomeromycetes</taxon>
        <taxon>Diversisporales</taxon>
        <taxon>Gigasporaceae</taxon>
        <taxon>Gigaspora</taxon>
    </lineage>
</organism>